<dbReference type="InterPro" id="IPR008207">
    <property type="entry name" value="Sig_transdc_His_kin_Hpt_dom"/>
</dbReference>
<dbReference type="GO" id="GO:0007234">
    <property type="term" value="P:osmosensory signaling via phosphorelay pathway"/>
    <property type="evidence" value="ECO:0007669"/>
    <property type="project" value="EnsemblFungi"/>
</dbReference>
<dbReference type="InParanoid" id="Q75E52"/>
<dbReference type="KEGG" id="ago:AGOS_ABL182C"/>
<dbReference type="AlphaFoldDB" id="Q75E52"/>
<dbReference type="eggNOG" id="KOG4747">
    <property type="taxonomic scope" value="Eukaryota"/>
</dbReference>
<evidence type="ECO:0000256" key="1">
    <source>
        <dbReference type="PROSITE-ProRule" id="PRU00110"/>
    </source>
</evidence>
<keyword evidence="1" id="KW-0597">Phosphoprotein</keyword>
<dbReference type="Proteomes" id="UP000000591">
    <property type="component" value="Chromosome II"/>
</dbReference>
<keyword evidence="5" id="KW-1185">Reference proteome</keyword>
<dbReference type="RefSeq" id="NP_982765.1">
    <property type="nucleotide sequence ID" value="NM_208118.1"/>
</dbReference>
<dbReference type="PANTHER" id="PTHR28242:SF52">
    <property type="entry name" value="PHOSPHORELAY INTERMEDIATE PROTEIN YPD1"/>
    <property type="match status" value="1"/>
</dbReference>
<dbReference type="CDD" id="cd00088">
    <property type="entry name" value="HPT"/>
    <property type="match status" value="1"/>
</dbReference>
<organism evidence="4 5">
    <name type="scientific">Eremothecium gossypii (strain ATCC 10895 / CBS 109.51 / FGSC 9923 / NRRL Y-1056)</name>
    <name type="common">Yeast</name>
    <name type="synonym">Ashbya gossypii</name>
    <dbReference type="NCBI Taxonomy" id="284811"/>
    <lineage>
        <taxon>Eukaryota</taxon>
        <taxon>Fungi</taxon>
        <taxon>Dikarya</taxon>
        <taxon>Ascomycota</taxon>
        <taxon>Saccharomycotina</taxon>
        <taxon>Saccharomycetes</taxon>
        <taxon>Saccharomycetales</taxon>
        <taxon>Saccharomycetaceae</taxon>
        <taxon>Eremothecium</taxon>
    </lineage>
</organism>
<sequence length="138" mass="15348">MSSVPIPTTVVNWDILNEVVSMDEDDPGFSQSLFVQYFDQADTTFQQIQRELESEAPELAALSSLGHFLKGSSASLGLQRVAWACERIQNYGKRGEGAASAHEPDAHYVQLISDTLQLARAEVQAARKELSEYYHTEL</sequence>
<protein>
    <submittedName>
        <fullName evidence="4">ABL182Cp</fullName>
    </submittedName>
</protein>
<dbReference type="GeneID" id="4618845"/>
<feature type="domain" description="HPt" evidence="3">
    <location>
        <begin position="26"/>
        <end position="126"/>
    </location>
</feature>
<dbReference type="GO" id="GO:0005634">
    <property type="term" value="C:nucleus"/>
    <property type="evidence" value="ECO:0000318"/>
    <property type="project" value="GO_Central"/>
</dbReference>
<evidence type="ECO:0000313" key="5">
    <source>
        <dbReference type="Proteomes" id="UP000000591"/>
    </source>
</evidence>
<dbReference type="OMA" id="QTFKKMD"/>
<name>Q75E52_EREGS</name>
<dbReference type="SUPFAM" id="SSF47226">
    <property type="entry name" value="Histidine-containing phosphotransfer domain, HPT domain"/>
    <property type="match status" value="1"/>
</dbReference>
<dbReference type="GO" id="GO:0043424">
    <property type="term" value="F:protein histidine kinase binding"/>
    <property type="evidence" value="ECO:0000318"/>
    <property type="project" value="GO_Central"/>
</dbReference>
<dbReference type="STRING" id="284811.Q75E52"/>
<dbReference type="EMBL" id="AE016815">
    <property type="protein sequence ID" value="AAS50589.1"/>
    <property type="molecule type" value="Genomic_DNA"/>
</dbReference>
<accession>Q75E52</accession>
<proteinExistence type="predicted"/>
<dbReference type="GO" id="GO:0009927">
    <property type="term" value="F:histidine phosphotransfer kinase activity"/>
    <property type="evidence" value="ECO:0000318"/>
    <property type="project" value="GO_Central"/>
</dbReference>
<dbReference type="GO" id="GO:0000160">
    <property type="term" value="P:phosphorelay signal transduction system"/>
    <property type="evidence" value="ECO:0000318"/>
    <property type="project" value="GO_Central"/>
</dbReference>
<dbReference type="OrthoDB" id="1673781at2759"/>
<evidence type="ECO:0000313" key="4">
    <source>
        <dbReference type="EMBL" id="AAS50589.1"/>
    </source>
</evidence>
<feature type="modified residue" description="Phosphohistidine" evidence="1">
    <location>
        <position position="67"/>
    </location>
</feature>
<reference evidence="4 5" key="1">
    <citation type="journal article" date="2004" name="Science">
        <title>The Ashbya gossypii genome as a tool for mapping the ancient Saccharomyces cerevisiae genome.</title>
        <authorList>
            <person name="Dietrich F.S."/>
            <person name="Voegeli S."/>
            <person name="Brachat S."/>
            <person name="Lerch A."/>
            <person name="Gates K."/>
            <person name="Steiner S."/>
            <person name="Mohr C."/>
            <person name="Pohlmann R."/>
            <person name="Luedi P."/>
            <person name="Choi S."/>
            <person name="Wing R.A."/>
            <person name="Flavier A."/>
            <person name="Gaffney T.D."/>
            <person name="Philippsen P."/>
        </authorList>
    </citation>
    <scope>NUCLEOTIDE SEQUENCE [LARGE SCALE GENOMIC DNA]</scope>
    <source>
        <strain evidence="5">ATCC 10895 / CBS 109.51 / FGSC 9923 / NRRL Y-1056</strain>
    </source>
</reference>
<evidence type="ECO:0000256" key="2">
    <source>
        <dbReference type="SAM" id="Coils"/>
    </source>
</evidence>
<dbReference type="PROSITE" id="PS50894">
    <property type="entry name" value="HPT"/>
    <property type="match status" value="1"/>
</dbReference>
<dbReference type="Pfam" id="PF01627">
    <property type="entry name" value="Hpt"/>
    <property type="match status" value="1"/>
</dbReference>
<dbReference type="GO" id="GO:0005737">
    <property type="term" value="C:cytoplasm"/>
    <property type="evidence" value="ECO:0000318"/>
    <property type="project" value="GO_Central"/>
</dbReference>
<dbReference type="InterPro" id="IPR045871">
    <property type="entry name" value="AHP1-5/YPD1"/>
</dbReference>
<feature type="coiled-coil region" evidence="2">
    <location>
        <begin position="109"/>
        <end position="136"/>
    </location>
</feature>
<gene>
    <name evidence="4" type="ORF">AGOS_ABL182C</name>
</gene>
<reference evidence="5" key="2">
    <citation type="journal article" date="2013" name="G3 (Bethesda)">
        <title>Genomes of Ashbya fungi isolated from insects reveal four mating-type loci, numerous translocations, lack of transposons, and distinct gene duplications.</title>
        <authorList>
            <person name="Dietrich F.S."/>
            <person name="Voegeli S."/>
            <person name="Kuo S."/>
            <person name="Philippsen P."/>
        </authorList>
    </citation>
    <scope>GENOME REANNOTATION</scope>
    <source>
        <strain evidence="5">ATCC 10895 / CBS 109.51 / FGSC 9923 / NRRL Y-1056</strain>
    </source>
</reference>
<dbReference type="Gene3D" id="1.20.120.160">
    <property type="entry name" value="HPT domain"/>
    <property type="match status" value="1"/>
</dbReference>
<keyword evidence="2" id="KW-0175">Coiled coil</keyword>
<dbReference type="PANTHER" id="PTHR28242">
    <property type="entry name" value="PHOSPHORELAY INTERMEDIATE PROTEIN YPD1"/>
    <property type="match status" value="1"/>
</dbReference>
<dbReference type="HOGENOM" id="CLU_085158_2_0_1"/>
<evidence type="ECO:0000259" key="3">
    <source>
        <dbReference type="PROSITE" id="PS50894"/>
    </source>
</evidence>
<dbReference type="FunCoup" id="Q75E52">
    <property type="interactions" value="142"/>
</dbReference>
<dbReference type="InterPro" id="IPR036641">
    <property type="entry name" value="HPT_dom_sf"/>
</dbReference>
<dbReference type="SMART" id="SM00073">
    <property type="entry name" value="HPT"/>
    <property type="match status" value="1"/>
</dbReference>